<dbReference type="InterPro" id="IPR011990">
    <property type="entry name" value="TPR-like_helical_dom_sf"/>
</dbReference>
<dbReference type="Gene3D" id="1.25.40.10">
    <property type="entry name" value="Tetratricopeptide repeat domain"/>
    <property type="match status" value="1"/>
</dbReference>
<dbReference type="PROSITE" id="PS50005">
    <property type="entry name" value="TPR"/>
    <property type="match status" value="1"/>
</dbReference>
<reference evidence="2" key="1">
    <citation type="submission" date="2021-01" db="EMBL/GenBank/DDBJ databases">
        <title>Description of Breznakiella homolactica.</title>
        <authorList>
            <person name="Song Y."/>
            <person name="Brune A."/>
        </authorList>
    </citation>
    <scope>NUCLEOTIDE SEQUENCE</scope>
    <source>
        <strain evidence="2">RmG30</strain>
    </source>
</reference>
<evidence type="ECO:0000256" key="1">
    <source>
        <dbReference type="PROSITE-ProRule" id="PRU00339"/>
    </source>
</evidence>
<dbReference type="InterPro" id="IPR019734">
    <property type="entry name" value="TPR_rpt"/>
</dbReference>
<evidence type="ECO:0000313" key="2">
    <source>
        <dbReference type="EMBL" id="QQO08178.1"/>
    </source>
</evidence>
<keyword evidence="3" id="KW-1185">Reference proteome</keyword>
<feature type="repeat" description="TPR" evidence="1">
    <location>
        <begin position="130"/>
        <end position="163"/>
    </location>
</feature>
<dbReference type="KEGG" id="bhc:JFL75_14720"/>
<dbReference type="SUPFAM" id="SSF48452">
    <property type="entry name" value="TPR-like"/>
    <property type="match status" value="1"/>
</dbReference>
<protein>
    <submittedName>
        <fullName evidence="2">Tetratricopeptide repeat protein</fullName>
    </submittedName>
</protein>
<name>A0A7T8BAG0_9SPIR</name>
<keyword evidence="1" id="KW-0802">TPR repeat</keyword>
<dbReference type="Proteomes" id="UP000595917">
    <property type="component" value="Chromosome"/>
</dbReference>
<dbReference type="Pfam" id="PF13181">
    <property type="entry name" value="TPR_8"/>
    <property type="match status" value="1"/>
</dbReference>
<evidence type="ECO:0000313" key="3">
    <source>
        <dbReference type="Proteomes" id="UP000595917"/>
    </source>
</evidence>
<organism evidence="2 3">
    <name type="scientific">Breznakiella homolactica</name>
    <dbReference type="NCBI Taxonomy" id="2798577"/>
    <lineage>
        <taxon>Bacteria</taxon>
        <taxon>Pseudomonadati</taxon>
        <taxon>Spirochaetota</taxon>
        <taxon>Spirochaetia</taxon>
        <taxon>Spirochaetales</taxon>
        <taxon>Breznakiellaceae</taxon>
        <taxon>Breznakiella</taxon>
    </lineage>
</organism>
<gene>
    <name evidence="2" type="ORF">JFL75_14720</name>
</gene>
<dbReference type="EMBL" id="CP067089">
    <property type="protein sequence ID" value="QQO08178.1"/>
    <property type="molecule type" value="Genomic_DNA"/>
</dbReference>
<dbReference type="AlphaFoldDB" id="A0A7T8BAG0"/>
<dbReference type="SMART" id="SM00028">
    <property type="entry name" value="TPR"/>
    <property type="match status" value="2"/>
</dbReference>
<proteinExistence type="predicted"/>
<sequence>MQQTIQAMDAETSIQGLIQKAYDNLNASDAGAALLALEEALRLDFEHPEVVYALKCVNWWTDRTKSLGDIHSPYDRGGFILSQWNAFYTFLDRIGPGYERCIFAVRRYVFSAALLAFQDILGEGINEHDPGLLLQVGRCYKGVGNFDLALKYLEQAARFRREDGETLSHLADVNALLGETRAAKALFREAFFTDPQSIDLRSLDSELIRLLADRVRDLGYKSPELEEWIPIYGALYGVFSVRRELKQVELGRLKQAIFSLENEVRSRTESKALTLPRLINRYFWLLDHYITAGEDPVLIEETMLKIKVLDPAIYELYRR</sequence>
<accession>A0A7T8BAG0</accession>